<dbReference type="EMBL" id="JAQNRK010000002">
    <property type="protein sequence ID" value="MDC1793050.1"/>
    <property type="molecule type" value="Genomic_DNA"/>
</dbReference>
<evidence type="ECO:0000313" key="5">
    <source>
        <dbReference type="Proteomes" id="UP001215818"/>
    </source>
</evidence>
<dbReference type="GO" id="GO:0005524">
    <property type="term" value="F:ATP binding"/>
    <property type="evidence" value="ECO:0007669"/>
    <property type="project" value="UniProtKB-KW"/>
</dbReference>
<dbReference type="InterPro" id="IPR003439">
    <property type="entry name" value="ABC_transporter-like_ATP-bd"/>
</dbReference>
<evidence type="ECO:0000256" key="1">
    <source>
        <dbReference type="ARBA" id="ARBA00022741"/>
    </source>
</evidence>
<dbReference type="InterPro" id="IPR003593">
    <property type="entry name" value="AAA+_ATPase"/>
</dbReference>
<dbReference type="InterPro" id="IPR027417">
    <property type="entry name" value="P-loop_NTPase"/>
</dbReference>
<sequence>MLQIENASIAYGNDILFSGFNLQLERGEIASISGPSGCGKSSLLNAILGFTPLKEGRIVLNGILLDKGNVDVVRKQTAWIPQELALPLEWVKDMVQLPFGLKANRGTPFSETRLFACFEDLGLEQELYYKRVNEISGGQRQRMMIAVASMIGKPLTIVDEPTSALDSGSAEKVLSFFRRQTENGSAILTVSHDKRFANGCDRHIWGTERNVY</sequence>
<dbReference type="SMART" id="SM00382">
    <property type="entry name" value="AAA"/>
    <property type="match status" value="1"/>
</dbReference>
<accession>A0ABD4WBK7</accession>
<dbReference type="Gene3D" id="3.40.50.300">
    <property type="entry name" value="P-loop containing nucleotide triphosphate hydrolases"/>
    <property type="match status" value="1"/>
</dbReference>
<dbReference type="InterPro" id="IPR015854">
    <property type="entry name" value="ABC_transpr_LolD-like"/>
</dbReference>
<dbReference type="Proteomes" id="UP001215818">
    <property type="component" value="Unassembled WGS sequence"/>
</dbReference>
<comment type="caution">
    <text evidence="4">The sequence shown here is derived from an EMBL/GenBank/DDBJ whole genome shotgun (WGS) entry which is preliminary data.</text>
</comment>
<protein>
    <submittedName>
        <fullName evidence="4">ATP-binding cassette domain-containing protein</fullName>
    </submittedName>
</protein>
<keyword evidence="1" id="KW-0547">Nucleotide-binding</keyword>
<reference evidence="4 5" key="1">
    <citation type="submission" date="2022-10" db="EMBL/GenBank/DDBJ databases">
        <title>Human gut microbiome strain richness.</title>
        <authorList>
            <person name="Chen-Liaw A."/>
        </authorList>
    </citation>
    <scope>NUCLEOTIDE SEQUENCE [LARGE SCALE GENOMIC DNA]</scope>
    <source>
        <strain evidence="4 5">D53st1_B1_D53t1_180928</strain>
    </source>
</reference>
<dbReference type="PANTHER" id="PTHR24220">
    <property type="entry name" value="IMPORT ATP-BINDING PROTEIN"/>
    <property type="match status" value="1"/>
</dbReference>
<dbReference type="AlphaFoldDB" id="A0ABD4WBK7"/>
<evidence type="ECO:0000256" key="2">
    <source>
        <dbReference type="ARBA" id="ARBA00022840"/>
    </source>
</evidence>
<organism evidence="4 5">
    <name type="scientific">Bacteroides uniformis</name>
    <dbReference type="NCBI Taxonomy" id="820"/>
    <lineage>
        <taxon>Bacteria</taxon>
        <taxon>Pseudomonadati</taxon>
        <taxon>Bacteroidota</taxon>
        <taxon>Bacteroidia</taxon>
        <taxon>Bacteroidales</taxon>
        <taxon>Bacteroidaceae</taxon>
        <taxon>Bacteroides</taxon>
    </lineage>
</organism>
<dbReference type="InterPro" id="IPR017871">
    <property type="entry name" value="ABC_transporter-like_CS"/>
</dbReference>
<name>A0ABD4WBK7_BACUN</name>
<dbReference type="PROSITE" id="PS50893">
    <property type="entry name" value="ABC_TRANSPORTER_2"/>
    <property type="match status" value="1"/>
</dbReference>
<evidence type="ECO:0000313" key="4">
    <source>
        <dbReference type="EMBL" id="MDC1793050.1"/>
    </source>
</evidence>
<dbReference type="PROSITE" id="PS00211">
    <property type="entry name" value="ABC_TRANSPORTER_1"/>
    <property type="match status" value="1"/>
</dbReference>
<dbReference type="RefSeq" id="WP_195650816.1">
    <property type="nucleotide sequence ID" value="NZ_JADMRM010000007.1"/>
</dbReference>
<feature type="domain" description="ABC transporter" evidence="3">
    <location>
        <begin position="2"/>
        <end position="211"/>
    </location>
</feature>
<keyword evidence="2 4" id="KW-0067">ATP-binding</keyword>
<evidence type="ECO:0000259" key="3">
    <source>
        <dbReference type="PROSITE" id="PS50893"/>
    </source>
</evidence>
<proteinExistence type="predicted"/>
<dbReference type="SUPFAM" id="SSF52540">
    <property type="entry name" value="P-loop containing nucleoside triphosphate hydrolases"/>
    <property type="match status" value="1"/>
</dbReference>
<gene>
    <name evidence="4" type="ORF">POY73_02750</name>
</gene>
<dbReference type="Pfam" id="PF00005">
    <property type="entry name" value="ABC_tran"/>
    <property type="match status" value="1"/>
</dbReference>